<feature type="transmembrane region" description="Helical" evidence="6">
    <location>
        <begin position="280"/>
        <end position="302"/>
    </location>
</feature>
<feature type="transmembrane region" description="Helical" evidence="6">
    <location>
        <begin position="27"/>
        <end position="46"/>
    </location>
</feature>
<sequence>MPVCNSTRAEEDIHEIALYHGVTFHHFGLAIAAVFGLIAVVISLFLMVQHALHYSRPTEQKHIIRILFMIPIYAVVSYLSFLFYQHAVYFEVLRDCYEAFAIASFFTLLCNYIAPTLHDQKEYFRGIQPQNWFWGVFGLQYLTGGQDKGIFRRPRSGLTWFNVVWIGVFQYCLIRVLFTIVSVITEANDLYCESSLSPAFAHIWVTAFEAISVTIAMFCLIQFYLQLKDDLAEHRPFFKVLCIKLVIFLSFWQTIIISLLSSSKGPLQPTSKLNYQDIKVGIPAVLLCIEMAIFAVMHFFSFSWKPYNIKRFSTDPTLAPGAGYSGSLPTKYQGGKFGLKALADAFNPWDIIKASARGFRWLFVGARHRHTDSSYRQSSKLGPTSGTVAGQSYVPGHSAGQSTELQGGSRSHDEDRAGLLGHSAHPAGYTQRRSSFDDDDDDAFAMPTNSTPDLGLASPPRLHVNPLSEPSEEQRLKDMELGYHSVASAPSEMHPALRGEQASPGYDHDWNFVGGATRNDSGDEGALHPGFSNTGHR</sequence>
<feature type="compositionally biased region" description="Polar residues" evidence="5">
    <location>
        <begin position="399"/>
        <end position="409"/>
    </location>
</feature>
<dbReference type="AlphaFoldDB" id="A0A9P4UJK5"/>
<comment type="subcellular location">
    <subcellularLocation>
        <location evidence="1">Membrane</location>
        <topology evidence="1">Multi-pass membrane protein</topology>
    </subcellularLocation>
</comment>
<evidence type="ECO:0000256" key="5">
    <source>
        <dbReference type="SAM" id="MobiDB-lite"/>
    </source>
</evidence>
<feature type="transmembrane region" description="Helical" evidence="6">
    <location>
        <begin position="237"/>
        <end position="260"/>
    </location>
</feature>
<accession>A0A9P4UJK5</accession>
<dbReference type="OrthoDB" id="5348404at2759"/>
<organism evidence="7 8">
    <name type="scientific">Polychaeton citri CBS 116435</name>
    <dbReference type="NCBI Taxonomy" id="1314669"/>
    <lineage>
        <taxon>Eukaryota</taxon>
        <taxon>Fungi</taxon>
        <taxon>Dikarya</taxon>
        <taxon>Ascomycota</taxon>
        <taxon>Pezizomycotina</taxon>
        <taxon>Dothideomycetes</taxon>
        <taxon>Dothideomycetidae</taxon>
        <taxon>Capnodiales</taxon>
        <taxon>Capnodiaceae</taxon>
        <taxon>Polychaeton</taxon>
    </lineage>
</organism>
<protein>
    <submittedName>
        <fullName evidence="7">DUF300-domain-containing protein</fullName>
    </submittedName>
</protein>
<evidence type="ECO:0000256" key="1">
    <source>
        <dbReference type="ARBA" id="ARBA00004141"/>
    </source>
</evidence>
<dbReference type="GO" id="GO:0016020">
    <property type="term" value="C:membrane"/>
    <property type="evidence" value="ECO:0007669"/>
    <property type="project" value="UniProtKB-SubCell"/>
</dbReference>
<gene>
    <name evidence="7" type="ORF">K431DRAFT_315250</name>
</gene>
<feature type="region of interest" description="Disordered" evidence="5">
    <location>
        <begin position="499"/>
        <end position="537"/>
    </location>
</feature>
<reference evidence="7" key="1">
    <citation type="journal article" date="2020" name="Stud. Mycol.">
        <title>101 Dothideomycetes genomes: a test case for predicting lifestyles and emergence of pathogens.</title>
        <authorList>
            <person name="Haridas S."/>
            <person name="Albert R."/>
            <person name="Binder M."/>
            <person name="Bloem J."/>
            <person name="Labutti K."/>
            <person name="Salamov A."/>
            <person name="Andreopoulos B."/>
            <person name="Baker S."/>
            <person name="Barry K."/>
            <person name="Bills G."/>
            <person name="Bluhm B."/>
            <person name="Cannon C."/>
            <person name="Castanera R."/>
            <person name="Culley D."/>
            <person name="Daum C."/>
            <person name="Ezra D."/>
            <person name="Gonzalez J."/>
            <person name="Henrissat B."/>
            <person name="Kuo A."/>
            <person name="Liang C."/>
            <person name="Lipzen A."/>
            <person name="Lutzoni F."/>
            <person name="Magnuson J."/>
            <person name="Mondo S."/>
            <person name="Nolan M."/>
            <person name="Ohm R."/>
            <person name="Pangilinan J."/>
            <person name="Park H.-J."/>
            <person name="Ramirez L."/>
            <person name="Alfaro M."/>
            <person name="Sun H."/>
            <person name="Tritt A."/>
            <person name="Yoshinaga Y."/>
            <person name="Zwiers L.-H."/>
            <person name="Turgeon B."/>
            <person name="Goodwin S."/>
            <person name="Spatafora J."/>
            <person name="Crous P."/>
            <person name="Grigoriev I."/>
        </authorList>
    </citation>
    <scope>NUCLEOTIDE SEQUENCE</scope>
    <source>
        <strain evidence="7">CBS 116435</strain>
    </source>
</reference>
<feature type="region of interest" description="Disordered" evidence="5">
    <location>
        <begin position="373"/>
        <end position="460"/>
    </location>
</feature>
<name>A0A9P4UJK5_9PEZI</name>
<feature type="transmembrane region" description="Helical" evidence="6">
    <location>
        <begin position="158"/>
        <end position="181"/>
    </location>
</feature>
<keyword evidence="8" id="KW-1185">Reference proteome</keyword>
<proteinExistence type="predicted"/>
<evidence type="ECO:0000256" key="4">
    <source>
        <dbReference type="ARBA" id="ARBA00023136"/>
    </source>
</evidence>
<keyword evidence="4 6" id="KW-0472">Membrane</keyword>
<evidence type="ECO:0000256" key="3">
    <source>
        <dbReference type="ARBA" id="ARBA00022989"/>
    </source>
</evidence>
<dbReference type="PANTHER" id="PTHR23423">
    <property type="entry name" value="ORGANIC SOLUTE TRANSPORTER-RELATED"/>
    <property type="match status" value="1"/>
</dbReference>
<dbReference type="SMART" id="SM01417">
    <property type="entry name" value="Solute_trans_a"/>
    <property type="match status" value="1"/>
</dbReference>
<evidence type="ECO:0000313" key="8">
    <source>
        <dbReference type="Proteomes" id="UP000799441"/>
    </source>
</evidence>
<dbReference type="Proteomes" id="UP000799441">
    <property type="component" value="Unassembled WGS sequence"/>
</dbReference>
<evidence type="ECO:0000313" key="7">
    <source>
        <dbReference type="EMBL" id="KAF2718062.1"/>
    </source>
</evidence>
<keyword evidence="3 6" id="KW-1133">Transmembrane helix</keyword>
<evidence type="ECO:0000256" key="6">
    <source>
        <dbReference type="SAM" id="Phobius"/>
    </source>
</evidence>
<dbReference type="InterPro" id="IPR005178">
    <property type="entry name" value="Ostalpha/TMEM184C"/>
</dbReference>
<dbReference type="EMBL" id="MU003831">
    <property type="protein sequence ID" value="KAF2718062.1"/>
    <property type="molecule type" value="Genomic_DNA"/>
</dbReference>
<feature type="transmembrane region" description="Helical" evidence="6">
    <location>
        <begin position="66"/>
        <end position="87"/>
    </location>
</feature>
<comment type="caution">
    <text evidence="7">The sequence shown here is derived from an EMBL/GenBank/DDBJ whole genome shotgun (WGS) entry which is preliminary data.</text>
</comment>
<evidence type="ECO:0000256" key="2">
    <source>
        <dbReference type="ARBA" id="ARBA00022692"/>
    </source>
</evidence>
<feature type="transmembrane region" description="Helical" evidence="6">
    <location>
        <begin position="201"/>
        <end position="225"/>
    </location>
</feature>
<feature type="transmembrane region" description="Helical" evidence="6">
    <location>
        <begin position="99"/>
        <end position="117"/>
    </location>
</feature>
<keyword evidence="2 6" id="KW-0812">Transmembrane</keyword>
<feature type="compositionally biased region" description="Polar residues" evidence="5">
    <location>
        <begin position="374"/>
        <end position="390"/>
    </location>
</feature>
<dbReference type="Pfam" id="PF03619">
    <property type="entry name" value="Solute_trans_a"/>
    <property type="match status" value="1"/>
</dbReference>